<evidence type="ECO:0000256" key="2">
    <source>
        <dbReference type="ARBA" id="ARBA00022801"/>
    </source>
</evidence>
<feature type="region of interest" description="Disordered" evidence="4">
    <location>
        <begin position="496"/>
        <end position="520"/>
    </location>
</feature>
<evidence type="ECO:0000313" key="6">
    <source>
        <dbReference type="Proteomes" id="UP001600064"/>
    </source>
</evidence>
<keyword evidence="6" id="KW-1185">Reference proteome</keyword>
<protein>
    <recommendedName>
        <fullName evidence="7">DNA repair metallo-beta-lactamase domain-containing protein</fullName>
    </recommendedName>
</protein>
<dbReference type="GeneID" id="98126793"/>
<dbReference type="Gene3D" id="3.60.15.10">
    <property type="entry name" value="Ribonuclease Z/Hydroxyacylglutathione hydrolase-like"/>
    <property type="match status" value="1"/>
</dbReference>
<dbReference type="Proteomes" id="UP001600064">
    <property type="component" value="Unassembled WGS sequence"/>
</dbReference>
<evidence type="ECO:0000256" key="1">
    <source>
        <dbReference type="ARBA" id="ARBA00022722"/>
    </source>
</evidence>
<reference evidence="5 6" key="1">
    <citation type="journal article" date="2024" name="Commun. Biol.">
        <title>Comparative genomic analysis of thermophilic fungi reveals convergent evolutionary adaptations and gene losses.</title>
        <authorList>
            <person name="Steindorff A.S."/>
            <person name="Aguilar-Pontes M.V."/>
            <person name="Robinson A.J."/>
            <person name="Andreopoulos B."/>
            <person name="LaButti K."/>
            <person name="Kuo A."/>
            <person name="Mondo S."/>
            <person name="Riley R."/>
            <person name="Otillar R."/>
            <person name="Haridas S."/>
            <person name="Lipzen A."/>
            <person name="Grimwood J."/>
            <person name="Schmutz J."/>
            <person name="Clum A."/>
            <person name="Reid I.D."/>
            <person name="Moisan M.C."/>
            <person name="Butler G."/>
            <person name="Nguyen T.T.M."/>
            <person name="Dewar K."/>
            <person name="Conant G."/>
            <person name="Drula E."/>
            <person name="Henrissat B."/>
            <person name="Hansel C."/>
            <person name="Singer S."/>
            <person name="Hutchinson M.I."/>
            <person name="de Vries R.P."/>
            <person name="Natvig D.O."/>
            <person name="Powell A.J."/>
            <person name="Tsang A."/>
            <person name="Grigoriev I.V."/>
        </authorList>
    </citation>
    <scope>NUCLEOTIDE SEQUENCE [LARGE SCALE GENOMIC DNA]</scope>
    <source>
        <strain evidence="5 6">ATCC 22073</strain>
    </source>
</reference>
<organism evidence="5 6">
    <name type="scientific">Remersonia thermophila</name>
    <dbReference type="NCBI Taxonomy" id="72144"/>
    <lineage>
        <taxon>Eukaryota</taxon>
        <taxon>Fungi</taxon>
        <taxon>Dikarya</taxon>
        <taxon>Ascomycota</taxon>
        <taxon>Pezizomycotina</taxon>
        <taxon>Sordariomycetes</taxon>
        <taxon>Sordariomycetidae</taxon>
        <taxon>Sordariales</taxon>
        <taxon>Sordariales incertae sedis</taxon>
        <taxon>Remersonia</taxon>
    </lineage>
</organism>
<dbReference type="PANTHER" id="PTHR23240">
    <property type="entry name" value="DNA CROSS-LINK REPAIR PROTEIN PSO2/SNM1-RELATED"/>
    <property type="match status" value="1"/>
</dbReference>
<dbReference type="PANTHER" id="PTHR23240:SF8">
    <property type="entry name" value="PROTEIN ARTEMIS"/>
    <property type="match status" value="1"/>
</dbReference>
<dbReference type="EMBL" id="JAZGUE010000005">
    <property type="protein sequence ID" value="KAL2266186.1"/>
    <property type="molecule type" value="Genomic_DNA"/>
</dbReference>
<gene>
    <name evidence="5" type="ORF">VTJ83DRAFT_5538</name>
</gene>
<dbReference type="RefSeq" id="XP_070864913.1">
    <property type="nucleotide sequence ID" value="XM_071012149.1"/>
</dbReference>
<proteinExistence type="predicted"/>
<comment type="caution">
    <text evidence="5">The sequence shown here is derived from an EMBL/GenBank/DDBJ whole genome shotgun (WGS) entry which is preliminary data.</text>
</comment>
<feature type="region of interest" description="Disordered" evidence="4">
    <location>
        <begin position="607"/>
        <end position="626"/>
    </location>
</feature>
<feature type="compositionally biased region" description="Basic and acidic residues" evidence="4">
    <location>
        <begin position="612"/>
        <end position="626"/>
    </location>
</feature>
<evidence type="ECO:0000256" key="4">
    <source>
        <dbReference type="SAM" id="MobiDB-lite"/>
    </source>
</evidence>
<keyword evidence="1" id="KW-0540">Nuclease</keyword>
<evidence type="ECO:0000313" key="5">
    <source>
        <dbReference type="EMBL" id="KAL2266186.1"/>
    </source>
</evidence>
<accession>A0ABR4D752</accession>
<keyword evidence="2" id="KW-0378">Hydrolase</keyword>
<sequence>MSQASTARPLPGLYSFTRLQRFRHLRNLLKPIPLDTPTVLELEPGNHLQVTLIDANHCPGAVMFCKPLPQTACAVFAHARQVLEGQGRAVLYTGDIRSEPWWVNSISRSPSLLEYAMGLKTLDTIYLDTSFVEPIPFPTKAEGIAELLEKVKRYPPDTIFHFQAWTYGYEDVWLALSKALRSKIHVDEYKWLIFRSLAPTSPEDSASPSHLVSEAPGLVGFMCGNAYHAGCLTRDENVRLHSCEKGVYCDTVKNNPVVWIRPIITRLSDGRDVVEAGVGGGGEDLRRKPELGHLSLGDADMLIRELSNMGGVTPDVLRQAAQFLLPTVAAGRKVPLDLSLSGVGHGTATDLKAGLQAIARRFQPKSHDVTSAADGPDLPNTINFPYSRHSSYPELCHLLSVFKPRDVWPCTVDTPRWLREGITMERLFGEHCSGDQFRHDCIMRAWLRDLDNNATSHSESQATVSTYRETAHASQVQQIDLPNRGSQLALPVDNPLGAASDLPPIGETEDTSVCGPRDKRKASPILCSDVAEPELGDIELDPAGSEGPPLSCPEAGDPDEFTDTEVDPEGLMGSQASAISALAVETRAHAFRVMLQAARGKTSREIGLMSTTDHHSTLEKELLEEN</sequence>
<keyword evidence="3" id="KW-0269">Exonuclease</keyword>
<dbReference type="InterPro" id="IPR036866">
    <property type="entry name" value="RibonucZ/Hydroxyglut_hydro"/>
</dbReference>
<dbReference type="SUPFAM" id="SSF56281">
    <property type="entry name" value="Metallo-hydrolase/oxidoreductase"/>
    <property type="match status" value="1"/>
</dbReference>
<name>A0ABR4D752_9PEZI</name>
<evidence type="ECO:0000256" key="3">
    <source>
        <dbReference type="ARBA" id="ARBA00022839"/>
    </source>
</evidence>
<evidence type="ECO:0008006" key="7">
    <source>
        <dbReference type="Google" id="ProtNLM"/>
    </source>
</evidence>